<dbReference type="PANTHER" id="PTHR23079">
    <property type="entry name" value="RNA-DEPENDENT RNA POLYMERASE"/>
    <property type="match status" value="1"/>
</dbReference>
<dbReference type="EMBL" id="JAPUFD010000006">
    <property type="protein sequence ID" value="MDI1487928.1"/>
    <property type="molecule type" value="Genomic_DNA"/>
</dbReference>
<protein>
    <recommendedName>
        <fullName evidence="1">RNA-dependent RNA polymerase</fullName>
        <ecNumber evidence="1">2.7.7.48</ecNumber>
    </recommendedName>
</protein>
<proteinExistence type="inferred from homology"/>
<comment type="similarity">
    <text evidence="1">Belongs to the RdRP family.</text>
</comment>
<keyword evidence="4" id="KW-1185">Reference proteome</keyword>
<dbReference type="InterPro" id="IPR007855">
    <property type="entry name" value="RDRP"/>
</dbReference>
<evidence type="ECO:0000313" key="3">
    <source>
        <dbReference type="EMBL" id="MDI1487928.1"/>
    </source>
</evidence>
<evidence type="ECO:0000313" key="4">
    <source>
        <dbReference type="Proteomes" id="UP001161017"/>
    </source>
</evidence>
<dbReference type="AlphaFoldDB" id="A0AA43QNF9"/>
<dbReference type="Pfam" id="PF05183">
    <property type="entry name" value="RdRP"/>
    <property type="match status" value="1"/>
</dbReference>
<evidence type="ECO:0000256" key="1">
    <source>
        <dbReference type="RuleBase" id="RU363098"/>
    </source>
</evidence>
<dbReference type="InterPro" id="IPR057596">
    <property type="entry name" value="RDRP_core"/>
</dbReference>
<gene>
    <name evidence="3" type="ORF">OHK93_007202</name>
</gene>
<keyword evidence="1" id="KW-0694">RNA-binding</keyword>
<dbReference type="EC" id="2.7.7.48" evidence="1"/>
<dbReference type="GO" id="GO:0003723">
    <property type="term" value="F:RNA binding"/>
    <property type="evidence" value="ECO:0007669"/>
    <property type="project" value="UniProtKB-KW"/>
</dbReference>
<name>A0AA43QNF9_9LECA</name>
<dbReference type="GO" id="GO:0030422">
    <property type="term" value="P:siRNA processing"/>
    <property type="evidence" value="ECO:0007669"/>
    <property type="project" value="TreeGrafter"/>
</dbReference>
<dbReference type="GO" id="GO:0031380">
    <property type="term" value="C:nuclear RNA-directed RNA polymerase complex"/>
    <property type="evidence" value="ECO:0007669"/>
    <property type="project" value="TreeGrafter"/>
</dbReference>
<keyword evidence="1" id="KW-0696">RNA-directed RNA polymerase</keyword>
<comment type="caution">
    <text evidence="3">The sequence shown here is derived from an EMBL/GenBank/DDBJ whole genome shotgun (WGS) entry which is preliminary data.</text>
</comment>
<dbReference type="Proteomes" id="UP001161017">
    <property type="component" value="Unassembled WGS sequence"/>
</dbReference>
<sequence length="446" mass="50182">MDETGVLKEGEIYCAIHEERGPRLLTGDVVITRSPAMHPGDVQCVKAVDVPRDNPLKVLHNLVAFSRHGQRDLPSQLSGGDIDGDLYNIIYDQRLFVKRTAEAADYTAAKPIDIGRPVERSDMTSFFLHFMENDNLGMIATLHQILADQSPFGTFDPQCVRLAALHSTAVDYSKTGIAVGHVTDRQKHTIDNESVQVSITDLPKYPKCRPDFQAPGPQVLIEDKAVLLEQQDVETPPDGDDEFDEAAAYAPQRHRYYASEKVLGKLYRNIDEHQFFAKIKAQSGSRSSENRSVIPGVWKYVEEKTRLIQWRHYTDFAWTVMENYEENLVDTMHTYGSNHHNYATELEVFSGSILGQSKGAQSRQQRETSVTMKDKFDRDVAYIVNWITENEDEGVEALERSIACLFVAFENVRKGAVRRKVGKLVSFAYVAAAVCLAEVEKLHGGT</sequence>
<dbReference type="GO" id="GO:0003968">
    <property type="term" value="F:RNA-directed RNA polymerase activity"/>
    <property type="evidence" value="ECO:0007669"/>
    <property type="project" value="UniProtKB-KW"/>
</dbReference>
<keyword evidence="1" id="KW-0548">Nucleotidyltransferase</keyword>
<accession>A0AA43QNF9</accession>
<reference evidence="3" key="1">
    <citation type="journal article" date="2023" name="Genome Biol. Evol.">
        <title>First Whole Genome Sequence and Flow Cytometry Genome Size Data for the Lichen-Forming Fungus Ramalina farinacea (Ascomycota).</title>
        <authorList>
            <person name="Llewellyn T."/>
            <person name="Mian S."/>
            <person name="Hill R."/>
            <person name="Leitch I.J."/>
            <person name="Gaya E."/>
        </authorList>
    </citation>
    <scope>NUCLEOTIDE SEQUENCE</scope>
    <source>
        <strain evidence="3">LIQ254RAFAR</strain>
    </source>
</reference>
<comment type="catalytic activity">
    <reaction evidence="1">
        <text>RNA(n) + a ribonucleoside 5'-triphosphate = RNA(n+1) + diphosphate</text>
        <dbReference type="Rhea" id="RHEA:21248"/>
        <dbReference type="Rhea" id="RHEA-COMP:14527"/>
        <dbReference type="Rhea" id="RHEA-COMP:17342"/>
        <dbReference type="ChEBI" id="CHEBI:33019"/>
        <dbReference type="ChEBI" id="CHEBI:61557"/>
        <dbReference type="ChEBI" id="CHEBI:140395"/>
        <dbReference type="EC" id="2.7.7.48"/>
    </reaction>
</comment>
<evidence type="ECO:0000259" key="2">
    <source>
        <dbReference type="Pfam" id="PF05183"/>
    </source>
</evidence>
<keyword evidence="1" id="KW-0808">Transferase</keyword>
<dbReference type="PANTHER" id="PTHR23079:SF17">
    <property type="entry name" value="RNA-DEPENDENT RNA POLYMERASE"/>
    <property type="match status" value="1"/>
</dbReference>
<feature type="domain" description="RDRP core" evidence="2">
    <location>
        <begin position="1"/>
        <end position="270"/>
    </location>
</feature>
<organism evidence="3 4">
    <name type="scientific">Ramalina farinacea</name>
    <dbReference type="NCBI Taxonomy" id="258253"/>
    <lineage>
        <taxon>Eukaryota</taxon>
        <taxon>Fungi</taxon>
        <taxon>Dikarya</taxon>
        <taxon>Ascomycota</taxon>
        <taxon>Pezizomycotina</taxon>
        <taxon>Lecanoromycetes</taxon>
        <taxon>OSLEUM clade</taxon>
        <taxon>Lecanoromycetidae</taxon>
        <taxon>Lecanorales</taxon>
        <taxon>Lecanorineae</taxon>
        <taxon>Ramalinaceae</taxon>
        <taxon>Ramalina</taxon>
    </lineage>
</organism>